<evidence type="ECO:0000313" key="2">
    <source>
        <dbReference type="EMBL" id="KAJ3571613.1"/>
    </source>
</evidence>
<evidence type="ECO:0000313" key="3">
    <source>
        <dbReference type="Proteomes" id="UP001213000"/>
    </source>
</evidence>
<feature type="signal peptide" evidence="1">
    <location>
        <begin position="1"/>
        <end position="21"/>
    </location>
</feature>
<organism evidence="2 3">
    <name type="scientific">Leucocoprinus birnbaumii</name>
    <dbReference type="NCBI Taxonomy" id="56174"/>
    <lineage>
        <taxon>Eukaryota</taxon>
        <taxon>Fungi</taxon>
        <taxon>Dikarya</taxon>
        <taxon>Basidiomycota</taxon>
        <taxon>Agaricomycotina</taxon>
        <taxon>Agaricomycetes</taxon>
        <taxon>Agaricomycetidae</taxon>
        <taxon>Agaricales</taxon>
        <taxon>Agaricineae</taxon>
        <taxon>Agaricaceae</taxon>
        <taxon>Leucocoprinus</taxon>
    </lineage>
</organism>
<accession>A0AAD5VWN1</accession>
<evidence type="ECO:0000256" key="1">
    <source>
        <dbReference type="SAM" id="SignalP"/>
    </source>
</evidence>
<keyword evidence="1" id="KW-0732">Signal</keyword>
<proteinExistence type="predicted"/>
<reference evidence="2" key="1">
    <citation type="submission" date="2022-07" db="EMBL/GenBank/DDBJ databases">
        <title>Genome Sequence of Leucocoprinus birnbaumii.</title>
        <authorList>
            <person name="Buettner E."/>
        </authorList>
    </citation>
    <scope>NUCLEOTIDE SEQUENCE</scope>
    <source>
        <strain evidence="2">VT141</strain>
    </source>
</reference>
<dbReference type="Proteomes" id="UP001213000">
    <property type="component" value="Unassembled WGS sequence"/>
</dbReference>
<feature type="chain" id="PRO_5041989021" evidence="1">
    <location>
        <begin position="22"/>
        <end position="146"/>
    </location>
</feature>
<sequence>MKFTSTLLWAPVLALVTSVSAQRSYIRSPTSGTSVSRGQNVVLQLVRPNSIQGSREVGLALSFQTCPDGTCPSPVNQLGTVLYTGAYNPQLHEIPGNPYENFTLTVPDFDFLPAGKAQFISNRLHLIGAGPSAVLETNVVEVELAA</sequence>
<dbReference type="InterPro" id="IPR045469">
    <property type="entry name" value="Nis1"/>
</dbReference>
<keyword evidence="3" id="KW-1185">Reference proteome</keyword>
<dbReference type="AlphaFoldDB" id="A0AAD5VWN1"/>
<protein>
    <submittedName>
        <fullName evidence="2">Uncharacterized protein</fullName>
    </submittedName>
</protein>
<comment type="caution">
    <text evidence="2">The sequence shown here is derived from an EMBL/GenBank/DDBJ whole genome shotgun (WGS) entry which is preliminary data.</text>
</comment>
<dbReference type="EMBL" id="JANIEX010000177">
    <property type="protein sequence ID" value="KAJ3571613.1"/>
    <property type="molecule type" value="Genomic_DNA"/>
</dbReference>
<name>A0AAD5VWN1_9AGAR</name>
<gene>
    <name evidence="2" type="ORF">NP233_g3639</name>
</gene>
<dbReference type="Pfam" id="PF19271">
    <property type="entry name" value="Nis1"/>
    <property type="match status" value="1"/>
</dbReference>